<dbReference type="SUPFAM" id="SSF55729">
    <property type="entry name" value="Acyl-CoA N-acyltransferases (Nat)"/>
    <property type="match status" value="1"/>
</dbReference>
<evidence type="ECO:0000313" key="3">
    <source>
        <dbReference type="Proteomes" id="UP000838308"/>
    </source>
</evidence>
<dbReference type="PANTHER" id="PTHR43610">
    <property type="entry name" value="BLL6696 PROTEIN"/>
    <property type="match status" value="1"/>
</dbReference>
<name>A0ABN8KPU1_9BACI</name>
<dbReference type="PANTHER" id="PTHR43610:SF1">
    <property type="entry name" value="N-ACETYLTRANSFERASE DOMAIN-CONTAINING PROTEIN"/>
    <property type="match status" value="1"/>
</dbReference>
<organism evidence="2 3">
    <name type="scientific">Neobacillus rhizosphaerae</name>
    <dbReference type="NCBI Taxonomy" id="2880965"/>
    <lineage>
        <taxon>Bacteria</taxon>
        <taxon>Bacillati</taxon>
        <taxon>Bacillota</taxon>
        <taxon>Bacilli</taxon>
        <taxon>Bacillales</taxon>
        <taxon>Bacillaceae</taxon>
        <taxon>Neobacillus</taxon>
    </lineage>
</organism>
<protein>
    <recommendedName>
        <fullName evidence="1">N-acetyltransferase domain-containing protein</fullName>
    </recommendedName>
</protein>
<evidence type="ECO:0000259" key="1">
    <source>
        <dbReference type="Pfam" id="PF13302"/>
    </source>
</evidence>
<dbReference type="Proteomes" id="UP000838308">
    <property type="component" value="Unassembled WGS sequence"/>
</dbReference>
<dbReference type="InterPro" id="IPR000182">
    <property type="entry name" value="GNAT_dom"/>
</dbReference>
<reference evidence="2" key="1">
    <citation type="submission" date="2022-04" db="EMBL/GenBank/DDBJ databases">
        <authorList>
            <person name="Criscuolo A."/>
        </authorList>
    </citation>
    <scope>NUCLEOTIDE SEQUENCE</scope>
    <source>
        <strain evidence="2">CIP111895</strain>
    </source>
</reference>
<feature type="domain" description="N-acetyltransferase" evidence="1">
    <location>
        <begin position="15"/>
        <end position="152"/>
    </location>
</feature>
<dbReference type="InterPro" id="IPR016181">
    <property type="entry name" value="Acyl_CoA_acyltransferase"/>
</dbReference>
<gene>
    <name evidence="2" type="ORF">BACCIP111895_01481</name>
</gene>
<accession>A0ABN8KPU1</accession>
<dbReference type="RefSeq" id="WP_248734673.1">
    <property type="nucleotide sequence ID" value="NZ_CALBWS010000006.1"/>
</dbReference>
<dbReference type="EMBL" id="CALBWS010000006">
    <property type="protein sequence ID" value="CAH2714320.1"/>
    <property type="molecule type" value="Genomic_DNA"/>
</dbReference>
<evidence type="ECO:0000313" key="2">
    <source>
        <dbReference type="EMBL" id="CAH2714320.1"/>
    </source>
</evidence>
<dbReference type="Pfam" id="PF13302">
    <property type="entry name" value="Acetyltransf_3"/>
    <property type="match status" value="1"/>
</dbReference>
<proteinExistence type="predicted"/>
<sequence>MFLWSEPFKLLGKSVRLEPICTEHLDGLWEAALPNEIWMYMATKIGTKDDMKKMIDTAIKEREKGTQYTFTVFNNHNIIIGSTRFLDIFPAQKSVEIGWTWYHPDVWRTKVNTECKLLLLTHAFETWNLTRVQLKTDERNLRSQKAIARLGAVKEGTLRKDRIISDGFARDTVYYSILCDEWGMVKNGLIMKLEE</sequence>
<comment type="caution">
    <text evidence="2">The sequence shown here is derived from an EMBL/GenBank/DDBJ whole genome shotgun (WGS) entry which is preliminary data.</text>
</comment>
<keyword evidence="3" id="KW-1185">Reference proteome</keyword>
<dbReference type="Gene3D" id="3.40.630.30">
    <property type="match status" value="1"/>
</dbReference>